<name>A0AAW8F2W8_9ACTN</name>
<sequence>MGDHTGIEWTDKTFNPWWGCSRVSPGCRNCYADATARRWGHDVFHLGGQRRMLSDTNWRQPLKWNREAQEAGVPLRVFTASMGDVFEDHPQVTTARERLWELIGQTPWLRWQLLTKRPENVSAMAPWNDTWPDHVWIGTTVEDQRRADERIPLLLQLNAPVRFLSCEPLVEHVDLTPYLAERTDVTDPYLDAPEGAVVDGMERVCDHWTRRARIHWVITGGESGPKARPMDPAWARSLRDQCQTANVPYFFKQWGEWAPSGRLAIGNSWAAGRALVGDPVDNPGHRTEMLRVGKKKAGRLLDGQLHDAIPPLTMARIPDSARHLGLHAVKAPDVPVASRPALPCRTMAGPEPRLPQHRNGSPMTQLLPAYSPEIRRSAVLSACGRYRYLLVREWADTGKTAVFILLNPSTADATKDDHTSRRCISYAQAWGCGSLLIVNLYAWRATQPRDLATANDPVGPENDAYLRAAAAVAEHTNGPLVAGWGTHALPERVTDALALPGMHRLSTLALTQAGHPHHPLRLRDGLTPQLWEARPTRRLESEDARYAVVLARPGLPDIRLGPYDFLHQAETVTTSLRQQRRSTQHVPGTTVTVQPYLPGLDYTDAYVPRDPDQLATLLDADPSGDGTGHNFPDLWARLHAQEGHEEAARIWKRACIAYDAPVDSGEAD</sequence>
<comment type="caution">
    <text evidence="1">The sequence shown here is derived from an EMBL/GenBank/DDBJ whole genome shotgun (WGS) entry which is preliminary data.</text>
</comment>
<dbReference type="EMBL" id="JAUSZV010000001">
    <property type="protein sequence ID" value="MDQ0904167.1"/>
    <property type="molecule type" value="Genomic_DNA"/>
</dbReference>
<reference evidence="1" key="1">
    <citation type="submission" date="2023-07" db="EMBL/GenBank/DDBJ databases">
        <title>Comparative genomics of wheat-associated soil bacteria to identify genetic determinants of phenazine resistance.</title>
        <authorList>
            <person name="Mouncey N."/>
        </authorList>
    </citation>
    <scope>NUCLEOTIDE SEQUENCE</scope>
    <source>
        <strain evidence="1">V4I22</strain>
    </source>
</reference>
<dbReference type="Pfam" id="PF07799">
    <property type="entry name" value="DUF1643"/>
    <property type="match status" value="1"/>
</dbReference>
<dbReference type="RefSeq" id="WP_306971698.1">
    <property type="nucleotide sequence ID" value="NZ_JAUSZV010000001.1"/>
</dbReference>
<dbReference type="Pfam" id="PF07505">
    <property type="entry name" value="DUF5131"/>
    <property type="match status" value="1"/>
</dbReference>
<organism evidence="1 2">
    <name type="scientific">Streptomyces canus</name>
    <dbReference type="NCBI Taxonomy" id="58343"/>
    <lineage>
        <taxon>Bacteria</taxon>
        <taxon>Bacillati</taxon>
        <taxon>Actinomycetota</taxon>
        <taxon>Actinomycetes</taxon>
        <taxon>Kitasatosporales</taxon>
        <taxon>Streptomycetaceae</taxon>
        <taxon>Streptomyces</taxon>
        <taxon>Streptomyces aurantiacus group</taxon>
    </lineage>
</organism>
<dbReference type="Proteomes" id="UP001234216">
    <property type="component" value="Unassembled WGS sequence"/>
</dbReference>
<dbReference type="AlphaFoldDB" id="A0AAW8F2W8"/>
<gene>
    <name evidence="1" type="ORF">QFZ22_000152</name>
</gene>
<proteinExistence type="predicted"/>
<accession>A0AAW8F2W8</accession>
<protein>
    <submittedName>
        <fullName evidence="1">Protein gp37</fullName>
    </submittedName>
</protein>
<evidence type="ECO:0000313" key="1">
    <source>
        <dbReference type="EMBL" id="MDQ0904167.1"/>
    </source>
</evidence>
<dbReference type="InterPro" id="IPR011101">
    <property type="entry name" value="DUF5131"/>
</dbReference>
<dbReference type="InterPro" id="IPR012441">
    <property type="entry name" value="DUF1643"/>
</dbReference>
<evidence type="ECO:0000313" key="2">
    <source>
        <dbReference type="Proteomes" id="UP001234216"/>
    </source>
</evidence>